<sequence length="448" mass="48305">MKKLIWVFVLVIFAIFPMYAYSAVVGDDVVKSWTGLARSYMVRDFCKINNPGNAVIGLEKSICTGGMVSSPNCQIGAGSAMMMLVARDINTRGAEFCTTIAYMEYDGRLHYLRFAYPGNGQQCFWMCTNGSIGSRCNPSAFSHRGKGGVCDVRPISRDAFDDVTMQKGSALGDFDRLSLSLTKTCSGDESYIAKLGRPHYEHYNVLGVVDWTAGGHGAWVQPMTISANSYGVSAWKATTSSVVTLVCAVGYRPNEGKTDCVPIDEATCASAMLCSDWTGPTYNADTMQMEWDDGCINVLGTEGGYRFKCKDASMAFQSASDGTCVECVTTGRNGVSPLNGTCVECAQGMIFDQDAKMNGFCATAVAYSRTDLQYGLGKTKNSNPDVSKQCWTMLTASEYLECIKNGGLNETGTSGRASGQNGTGLILYPELYMDTMTRVDPGSAVVLE</sequence>
<reference evidence="1" key="2">
    <citation type="journal article" date="2021" name="PeerJ">
        <title>Extensive microbial diversity within the chicken gut microbiome revealed by metagenomics and culture.</title>
        <authorList>
            <person name="Gilroy R."/>
            <person name="Ravi A."/>
            <person name="Getino M."/>
            <person name="Pursley I."/>
            <person name="Horton D.L."/>
            <person name="Alikhan N.F."/>
            <person name="Baker D."/>
            <person name="Gharbi K."/>
            <person name="Hall N."/>
            <person name="Watson M."/>
            <person name="Adriaenssens E.M."/>
            <person name="Foster-Nyarko E."/>
            <person name="Jarju S."/>
            <person name="Secka A."/>
            <person name="Antonio M."/>
            <person name="Oren A."/>
            <person name="Chaudhuri R.R."/>
            <person name="La Ragione R."/>
            <person name="Hildebrand F."/>
            <person name="Pallen M.J."/>
        </authorList>
    </citation>
    <scope>NUCLEOTIDE SEQUENCE</scope>
    <source>
        <strain evidence="1">8207</strain>
    </source>
</reference>
<protein>
    <submittedName>
        <fullName evidence="1">Uncharacterized protein</fullName>
    </submittedName>
</protein>
<proteinExistence type="predicted"/>
<dbReference type="Proteomes" id="UP000823630">
    <property type="component" value="Unassembled WGS sequence"/>
</dbReference>
<reference evidence="1" key="1">
    <citation type="submission" date="2020-10" db="EMBL/GenBank/DDBJ databases">
        <authorList>
            <person name="Gilroy R."/>
        </authorList>
    </citation>
    <scope>NUCLEOTIDE SEQUENCE</scope>
    <source>
        <strain evidence="1">8207</strain>
    </source>
</reference>
<dbReference type="EMBL" id="JADINC010000016">
    <property type="protein sequence ID" value="MBO8425013.1"/>
    <property type="molecule type" value="Genomic_DNA"/>
</dbReference>
<organism evidence="1 2">
    <name type="scientific">Candidatus Enterousia avistercoris</name>
    <dbReference type="NCBI Taxonomy" id="2840788"/>
    <lineage>
        <taxon>Bacteria</taxon>
        <taxon>Pseudomonadati</taxon>
        <taxon>Pseudomonadota</taxon>
        <taxon>Alphaproteobacteria</taxon>
        <taxon>Candidatus Enterousia</taxon>
    </lineage>
</organism>
<gene>
    <name evidence="1" type="ORF">IAC69_00860</name>
</gene>
<evidence type="ECO:0000313" key="2">
    <source>
        <dbReference type="Proteomes" id="UP000823630"/>
    </source>
</evidence>
<evidence type="ECO:0000313" key="1">
    <source>
        <dbReference type="EMBL" id="MBO8425013.1"/>
    </source>
</evidence>
<dbReference type="AlphaFoldDB" id="A0A9D9DCN5"/>
<accession>A0A9D9DCN5</accession>
<comment type="caution">
    <text evidence="1">The sequence shown here is derived from an EMBL/GenBank/DDBJ whole genome shotgun (WGS) entry which is preliminary data.</text>
</comment>
<name>A0A9D9DCN5_9PROT</name>